<dbReference type="SUPFAM" id="SSF82607">
    <property type="entry name" value="YbaB-like"/>
    <property type="match status" value="1"/>
</dbReference>
<evidence type="ECO:0000313" key="1">
    <source>
        <dbReference type="EMBL" id="GAD87611.1"/>
    </source>
</evidence>
<dbReference type="InterPro" id="IPR004401">
    <property type="entry name" value="YbaB/EbfC"/>
</dbReference>
<dbReference type="eggNOG" id="COG0718">
    <property type="taxonomic scope" value="Bacteria"/>
</dbReference>
<dbReference type="GO" id="GO:0003677">
    <property type="term" value="F:DNA binding"/>
    <property type="evidence" value="ECO:0007669"/>
    <property type="project" value="InterPro"/>
</dbReference>
<dbReference type="OrthoDB" id="4484388at2"/>
<dbReference type="EMBL" id="BAFO02000035">
    <property type="protein sequence ID" value="GAD87611.1"/>
    <property type="molecule type" value="Genomic_DNA"/>
</dbReference>
<dbReference type="Gene3D" id="3.30.1310.10">
    <property type="entry name" value="Nucleoid-associated protein YbaB-like domain"/>
    <property type="match status" value="1"/>
</dbReference>
<dbReference type="STRING" id="1824.SAMN05444423_103335"/>
<dbReference type="Pfam" id="PF02575">
    <property type="entry name" value="YbaB_DNA_bd"/>
    <property type="match status" value="1"/>
</dbReference>
<dbReference type="RefSeq" id="WP_019045091.1">
    <property type="nucleotide sequence ID" value="NZ_BAFO02000035.1"/>
</dbReference>
<keyword evidence="2" id="KW-1185">Reference proteome</keyword>
<evidence type="ECO:0000313" key="2">
    <source>
        <dbReference type="Proteomes" id="UP000017048"/>
    </source>
</evidence>
<dbReference type="InterPro" id="IPR036894">
    <property type="entry name" value="YbaB-like_sf"/>
</dbReference>
<dbReference type="Proteomes" id="UP000017048">
    <property type="component" value="Unassembled WGS sequence"/>
</dbReference>
<accession>U5EMK1</accession>
<evidence type="ECO:0008006" key="3">
    <source>
        <dbReference type="Google" id="ProtNLM"/>
    </source>
</evidence>
<dbReference type="GeneID" id="91515203"/>
<dbReference type="AlphaFoldDB" id="U5EMK1"/>
<comment type="caution">
    <text evidence="1">The sequence shown here is derived from an EMBL/GenBank/DDBJ whole genome shotgun (WGS) entry which is preliminary data.</text>
</comment>
<organism evidence="1 2">
    <name type="scientific">Nocardia asteroides NBRC 15531</name>
    <dbReference type="NCBI Taxonomy" id="1110697"/>
    <lineage>
        <taxon>Bacteria</taxon>
        <taxon>Bacillati</taxon>
        <taxon>Actinomycetota</taxon>
        <taxon>Actinomycetes</taxon>
        <taxon>Mycobacteriales</taxon>
        <taxon>Nocardiaceae</taxon>
        <taxon>Nocardia</taxon>
    </lineage>
</organism>
<proteinExistence type="predicted"/>
<protein>
    <recommendedName>
        <fullName evidence="3">YbaB/EbfC DNA-binding family protein</fullName>
    </recommendedName>
</protein>
<sequence length="98" mass="10340">MVETMDELIAKVQGQLYRLQDLSEATNRIRAQETSPDGAVTVTVDGAGALVGLEFTAAVGALSPADFESTLVRTAQAAAHRAFAERAELVNAYNQTGT</sequence>
<gene>
    <name evidence="1" type="ORF">NCAST_35_01340</name>
</gene>
<reference evidence="1 2" key="1">
    <citation type="journal article" date="2014" name="BMC Genomics">
        <title>Genome based analysis of type-I polyketide synthase and nonribosomal peptide synthetase gene clusters in seven strains of five representative Nocardia species.</title>
        <authorList>
            <person name="Komaki H."/>
            <person name="Ichikawa N."/>
            <person name="Hosoyama A."/>
            <person name="Takahashi-Nakaguchi A."/>
            <person name="Matsuzawa T."/>
            <person name="Suzuki K."/>
            <person name="Fujita N."/>
            <person name="Gonoi T."/>
        </authorList>
    </citation>
    <scope>NUCLEOTIDE SEQUENCE [LARGE SCALE GENOMIC DNA]</scope>
    <source>
        <strain evidence="1 2">NBRC 15531</strain>
    </source>
</reference>
<name>U5EMK1_NOCAS</name>